<reference evidence="5 6" key="1">
    <citation type="submission" date="2020-08" db="EMBL/GenBank/DDBJ databases">
        <title>Genomic Encyclopedia of Type Strains, Phase IV (KMG-IV): sequencing the most valuable type-strain genomes for metagenomic binning, comparative biology and taxonomic classification.</title>
        <authorList>
            <person name="Goeker M."/>
        </authorList>
    </citation>
    <scope>NUCLEOTIDE SEQUENCE [LARGE SCALE GENOMIC DNA]</scope>
    <source>
        <strain evidence="5 6">DSM 26575</strain>
    </source>
</reference>
<dbReference type="InterPro" id="IPR011711">
    <property type="entry name" value="GntR_C"/>
</dbReference>
<keyword evidence="1" id="KW-0805">Transcription regulation</keyword>
<dbReference type="GO" id="GO:0003700">
    <property type="term" value="F:DNA-binding transcription factor activity"/>
    <property type="evidence" value="ECO:0007669"/>
    <property type="project" value="InterPro"/>
</dbReference>
<dbReference type="Pfam" id="PF07729">
    <property type="entry name" value="FCD"/>
    <property type="match status" value="1"/>
</dbReference>
<dbReference type="InterPro" id="IPR036388">
    <property type="entry name" value="WH-like_DNA-bd_sf"/>
</dbReference>
<keyword evidence="2 5" id="KW-0238">DNA-binding</keyword>
<dbReference type="InterPro" id="IPR008920">
    <property type="entry name" value="TF_FadR/GntR_C"/>
</dbReference>
<dbReference type="SUPFAM" id="SSF48008">
    <property type="entry name" value="GntR ligand-binding domain-like"/>
    <property type="match status" value="1"/>
</dbReference>
<keyword evidence="6" id="KW-1185">Reference proteome</keyword>
<dbReference type="EMBL" id="JACIDW010000009">
    <property type="protein sequence ID" value="MBB3965307.1"/>
    <property type="molecule type" value="Genomic_DNA"/>
</dbReference>
<protein>
    <submittedName>
        <fullName evidence="5">DNA-binding GntR family transcriptional regulator</fullName>
    </submittedName>
</protein>
<dbReference type="CDD" id="cd07377">
    <property type="entry name" value="WHTH_GntR"/>
    <property type="match status" value="1"/>
</dbReference>
<dbReference type="Proteomes" id="UP000582090">
    <property type="component" value="Unassembled WGS sequence"/>
</dbReference>
<dbReference type="GO" id="GO:0003677">
    <property type="term" value="F:DNA binding"/>
    <property type="evidence" value="ECO:0007669"/>
    <property type="project" value="UniProtKB-KW"/>
</dbReference>
<proteinExistence type="predicted"/>
<dbReference type="SMART" id="SM00895">
    <property type="entry name" value="FCD"/>
    <property type="match status" value="1"/>
</dbReference>
<accession>A0A7W6GBQ5</accession>
<evidence type="ECO:0000313" key="5">
    <source>
        <dbReference type="EMBL" id="MBB3965307.1"/>
    </source>
</evidence>
<gene>
    <name evidence="5" type="ORF">GGQ67_002980</name>
</gene>
<dbReference type="InterPro" id="IPR000524">
    <property type="entry name" value="Tscrpt_reg_HTH_GntR"/>
</dbReference>
<dbReference type="SUPFAM" id="SSF46785">
    <property type="entry name" value="Winged helix' DNA-binding domain"/>
    <property type="match status" value="1"/>
</dbReference>
<dbReference type="Pfam" id="PF00392">
    <property type="entry name" value="GntR"/>
    <property type="match status" value="1"/>
</dbReference>
<evidence type="ECO:0000256" key="1">
    <source>
        <dbReference type="ARBA" id="ARBA00023015"/>
    </source>
</evidence>
<comment type="caution">
    <text evidence="5">The sequence shown here is derived from an EMBL/GenBank/DDBJ whole genome shotgun (WGS) entry which is preliminary data.</text>
</comment>
<dbReference type="PROSITE" id="PS50949">
    <property type="entry name" value="HTH_GNTR"/>
    <property type="match status" value="1"/>
</dbReference>
<sequence length="223" mass="24709">MMIDAPQGLTEDQPLTAHVAGKIRGMLISGELQPGAKLSEQQMATHFGISRNTLREVFRLLTSQNLLTYIPNRGVFVATPGEASVVDIYRVRRVIQKGAVQAATPRHPALARMKDQLARTGAARANADWRQVGTINMEFHRSMVDLCDSPRLSAGFELVLAELRLVFARFEDTAHLHEPYIALNAALFASFERGDIEAASNQLDDYLLRSERSVLAALQRARS</sequence>
<dbReference type="PANTHER" id="PTHR43537">
    <property type="entry name" value="TRANSCRIPTIONAL REGULATOR, GNTR FAMILY"/>
    <property type="match status" value="1"/>
</dbReference>
<evidence type="ECO:0000256" key="3">
    <source>
        <dbReference type="ARBA" id="ARBA00023163"/>
    </source>
</evidence>
<dbReference type="PANTHER" id="PTHR43537:SF45">
    <property type="entry name" value="GNTR FAMILY REGULATORY PROTEIN"/>
    <property type="match status" value="1"/>
</dbReference>
<feature type="domain" description="HTH gntR-type" evidence="4">
    <location>
        <begin position="13"/>
        <end position="80"/>
    </location>
</feature>
<evidence type="ECO:0000259" key="4">
    <source>
        <dbReference type="PROSITE" id="PS50949"/>
    </source>
</evidence>
<name>A0A7W6GBQ5_9HYPH</name>
<evidence type="ECO:0000256" key="2">
    <source>
        <dbReference type="ARBA" id="ARBA00023125"/>
    </source>
</evidence>
<organism evidence="5 6">
    <name type="scientific">Rhizobium metallidurans</name>
    <dbReference type="NCBI Taxonomy" id="1265931"/>
    <lineage>
        <taxon>Bacteria</taxon>
        <taxon>Pseudomonadati</taxon>
        <taxon>Pseudomonadota</taxon>
        <taxon>Alphaproteobacteria</taxon>
        <taxon>Hyphomicrobiales</taxon>
        <taxon>Rhizobiaceae</taxon>
        <taxon>Rhizobium/Agrobacterium group</taxon>
        <taxon>Rhizobium</taxon>
    </lineage>
</organism>
<dbReference type="AlphaFoldDB" id="A0A7W6GBQ5"/>
<keyword evidence="3" id="KW-0804">Transcription</keyword>
<dbReference type="SMART" id="SM00345">
    <property type="entry name" value="HTH_GNTR"/>
    <property type="match status" value="1"/>
</dbReference>
<dbReference type="Gene3D" id="1.10.10.10">
    <property type="entry name" value="Winged helix-like DNA-binding domain superfamily/Winged helix DNA-binding domain"/>
    <property type="match status" value="1"/>
</dbReference>
<dbReference type="InterPro" id="IPR036390">
    <property type="entry name" value="WH_DNA-bd_sf"/>
</dbReference>
<dbReference type="Gene3D" id="1.20.120.530">
    <property type="entry name" value="GntR ligand-binding domain-like"/>
    <property type="match status" value="1"/>
</dbReference>
<evidence type="ECO:0000313" key="6">
    <source>
        <dbReference type="Proteomes" id="UP000582090"/>
    </source>
</evidence>